<reference evidence="25" key="5">
    <citation type="journal article" date="2021" name="G3 (Bethesda)">
        <title>Aegilops tauschii genome assembly Aet v5.0 features greater sequence contiguity and improved annotation.</title>
        <authorList>
            <person name="Wang L."/>
            <person name="Zhu T."/>
            <person name="Rodriguez J.C."/>
            <person name="Deal K.R."/>
            <person name="Dubcovsky J."/>
            <person name="McGuire P.E."/>
            <person name="Lux T."/>
            <person name="Spannagl M."/>
            <person name="Mayer K.F.X."/>
            <person name="Baldrich P."/>
            <person name="Meyers B.C."/>
            <person name="Huo N."/>
            <person name="Gu Y.Q."/>
            <person name="Zhou H."/>
            <person name="Devos K.M."/>
            <person name="Bennetzen J.L."/>
            <person name="Unver T."/>
            <person name="Budak H."/>
            <person name="Gulick P.J."/>
            <person name="Galiba G."/>
            <person name="Kalapos B."/>
            <person name="Nelson D.R."/>
            <person name="Li P."/>
            <person name="You F.M."/>
            <person name="Luo M.C."/>
            <person name="Dvorak J."/>
        </authorList>
    </citation>
    <scope>NUCLEOTIDE SEQUENCE [LARGE SCALE GENOMIC DNA]</scope>
    <source>
        <strain evidence="25">cv. AL8/78</strain>
    </source>
</reference>
<evidence type="ECO:0000256" key="12">
    <source>
        <dbReference type="ARBA" id="ARBA00023002"/>
    </source>
</evidence>
<keyword evidence="7 23" id="KW-0575">Peroxidase</keyword>
<evidence type="ECO:0000256" key="14">
    <source>
        <dbReference type="ARBA" id="ARBA00023157"/>
    </source>
</evidence>
<feature type="binding site" evidence="20">
    <location>
        <position position="141"/>
    </location>
    <ligand>
        <name>Ca(2+)</name>
        <dbReference type="ChEBI" id="CHEBI:29108"/>
        <label>1</label>
    </ligand>
</feature>
<evidence type="ECO:0000256" key="10">
    <source>
        <dbReference type="ARBA" id="ARBA00022729"/>
    </source>
</evidence>
<dbReference type="CDD" id="cd00693">
    <property type="entry name" value="secretory_peroxidase"/>
    <property type="match status" value="1"/>
</dbReference>
<feature type="disulfide bond" evidence="22">
    <location>
        <begin position="102"/>
        <end position="180"/>
    </location>
</feature>
<keyword evidence="16" id="KW-0873">Pyrrolidone carboxylic acid</keyword>
<dbReference type="InterPro" id="IPR019793">
    <property type="entry name" value="Peroxidases_heam-ligand_BS"/>
</dbReference>
<dbReference type="InterPro" id="IPR002016">
    <property type="entry name" value="Haem_peroxidase"/>
</dbReference>
<feature type="binding site" evidence="20">
    <location>
        <position position="137"/>
    </location>
    <ligand>
        <name>Ca(2+)</name>
        <dbReference type="ChEBI" id="CHEBI:29108"/>
        <label>1</label>
    </ligand>
</feature>
<feature type="binding site" evidence="20">
    <location>
        <position position="134"/>
    </location>
    <ligand>
        <name>Ca(2+)</name>
        <dbReference type="ChEBI" id="CHEBI:29108"/>
        <label>1</label>
    </ligand>
</feature>
<feature type="binding site" evidence="20">
    <location>
        <position position="139"/>
    </location>
    <ligand>
        <name>Ca(2+)</name>
        <dbReference type="ChEBI" id="CHEBI:29108"/>
        <label>1</label>
    </ligand>
</feature>
<evidence type="ECO:0000256" key="15">
    <source>
        <dbReference type="ARBA" id="ARBA00023180"/>
    </source>
</evidence>
<reference evidence="25" key="3">
    <citation type="journal article" date="2017" name="Nature">
        <title>Genome sequence of the progenitor of the wheat D genome Aegilops tauschii.</title>
        <authorList>
            <person name="Luo M.C."/>
            <person name="Gu Y.Q."/>
            <person name="Puiu D."/>
            <person name="Wang H."/>
            <person name="Twardziok S.O."/>
            <person name="Deal K.R."/>
            <person name="Huo N."/>
            <person name="Zhu T."/>
            <person name="Wang L."/>
            <person name="Wang Y."/>
            <person name="McGuire P.E."/>
            <person name="Liu S."/>
            <person name="Long H."/>
            <person name="Ramasamy R.K."/>
            <person name="Rodriguez J.C."/>
            <person name="Van S.L."/>
            <person name="Yuan L."/>
            <person name="Wang Z."/>
            <person name="Xia Z."/>
            <person name="Xiao L."/>
            <person name="Anderson O.D."/>
            <person name="Ouyang S."/>
            <person name="Liang Y."/>
            <person name="Zimin A.V."/>
            <person name="Pertea G."/>
            <person name="Qi P."/>
            <person name="Bennetzen J.L."/>
            <person name="Dai X."/>
            <person name="Dawson M.W."/>
            <person name="Muller H.G."/>
            <person name="Kugler K."/>
            <person name="Rivarola-Duarte L."/>
            <person name="Spannagl M."/>
            <person name="Mayer K.F.X."/>
            <person name="Lu F.H."/>
            <person name="Bevan M.W."/>
            <person name="Leroy P."/>
            <person name="Li P."/>
            <person name="You F.M."/>
            <person name="Sun Q."/>
            <person name="Liu Z."/>
            <person name="Lyons E."/>
            <person name="Wicker T."/>
            <person name="Salzberg S.L."/>
            <person name="Devos K.M."/>
            <person name="Dvorak J."/>
        </authorList>
    </citation>
    <scope>NUCLEOTIDE SEQUENCE [LARGE SCALE GENOMIC DNA]</scope>
    <source>
        <strain evidence="25">cv. AL8/78</strain>
    </source>
</reference>
<organism evidence="25 26">
    <name type="scientific">Aegilops tauschii subsp. strangulata</name>
    <name type="common">Goatgrass</name>
    <dbReference type="NCBI Taxonomy" id="200361"/>
    <lineage>
        <taxon>Eukaryota</taxon>
        <taxon>Viridiplantae</taxon>
        <taxon>Streptophyta</taxon>
        <taxon>Embryophyta</taxon>
        <taxon>Tracheophyta</taxon>
        <taxon>Spermatophyta</taxon>
        <taxon>Magnoliopsida</taxon>
        <taxon>Liliopsida</taxon>
        <taxon>Poales</taxon>
        <taxon>Poaceae</taxon>
        <taxon>BOP clade</taxon>
        <taxon>Pooideae</taxon>
        <taxon>Triticodae</taxon>
        <taxon>Triticeae</taxon>
        <taxon>Triticinae</taxon>
        <taxon>Aegilops</taxon>
    </lineage>
</organism>
<name>A0A453RLZ0_AEGTS</name>
<evidence type="ECO:0000313" key="26">
    <source>
        <dbReference type="Proteomes" id="UP000015105"/>
    </source>
</evidence>
<keyword evidence="8 23" id="KW-0349">Heme</keyword>
<feature type="binding site" evidence="20">
    <location>
        <position position="317"/>
    </location>
    <ligand>
        <name>Ca(2+)</name>
        <dbReference type="ChEBI" id="CHEBI:29108"/>
        <label>2</label>
    </ligand>
</feature>
<feature type="disulfide bond" evidence="22">
    <location>
        <begin position="135"/>
        <end position="140"/>
    </location>
</feature>
<comment type="subcellular location">
    <subcellularLocation>
        <location evidence="3 23">Secreted</location>
    </subcellularLocation>
</comment>
<dbReference type="GO" id="GO:0140825">
    <property type="term" value="F:lactoperoxidase activity"/>
    <property type="evidence" value="ECO:0007669"/>
    <property type="project" value="UniProtKB-EC"/>
</dbReference>
<dbReference type="AlphaFoldDB" id="A0A453RLZ0"/>
<accession>A0A453RLZ0</accession>
<feature type="binding site" evidence="19">
    <location>
        <position position="228"/>
    </location>
    <ligand>
        <name>substrate</name>
    </ligand>
</feature>
<evidence type="ECO:0000256" key="23">
    <source>
        <dbReference type="RuleBase" id="RU362060"/>
    </source>
</evidence>
<evidence type="ECO:0000256" key="1">
    <source>
        <dbReference type="ARBA" id="ARBA00000189"/>
    </source>
</evidence>
<evidence type="ECO:0000256" key="8">
    <source>
        <dbReference type="ARBA" id="ARBA00022617"/>
    </source>
</evidence>
<evidence type="ECO:0000256" key="6">
    <source>
        <dbReference type="ARBA" id="ARBA00022525"/>
    </source>
</evidence>
<evidence type="ECO:0000256" key="20">
    <source>
        <dbReference type="PIRSR" id="PIRSR600823-3"/>
    </source>
</evidence>
<reference evidence="26" key="2">
    <citation type="journal article" date="2017" name="Nat. Plants">
        <title>The Aegilops tauschii genome reveals multiple impacts of transposons.</title>
        <authorList>
            <person name="Zhao G."/>
            <person name="Zou C."/>
            <person name="Li K."/>
            <person name="Wang K."/>
            <person name="Li T."/>
            <person name="Gao L."/>
            <person name="Zhang X."/>
            <person name="Wang H."/>
            <person name="Yang Z."/>
            <person name="Liu X."/>
            <person name="Jiang W."/>
            <person name="Mao L."/>
            <person name="Kong X."/>
            <person name="Jiao Y."/>
            <person name="Jia J."/>
        </authorList>
    </citation>
    <scope>NUCLEOTIDE SEQUENCE [LARGE SCALE GENOMIC DNA]</scope>
    <source>
        <strain evidence="26">cv. AL8/78</strain>
    </source>
</reference>
<dbReference type="Gramene" id="AET7Gv20625800.1">
    <property type="protein sequence ID" value="AET7Gv20625800.1"/>
    <property type="gene ID" value="AET7Gv20625800"/>
</dbReference>
<keyword evidence="17 23" id="KW-0376">Hydrogen peroxide</keyword>
<dbReference type="PRINTS" id="PR00458">
    <property type="entry name" value="PEROXIDASE"/>
</dbReference>
<reference evidence="25" key="4">
    <citation type="submission" date="2019-03" db="UniProtKB">
        <authorList>
            <consortium name="EnsemblPlants"/>
        </authorList>
    </citation>
    <scope>IDENTIFICATION</scope>
</reference>
<feature type="domain" description="Plant heme peroxidase family profile" evidence="24">
    <location>
        <begin position="92"/>
        <end position="391"/>
    </location>
</feature>
<evidence type="ECO:0000256" key="17">
    <source>
        <dbReference type="ARBA" id="ARBA00023324"/>
    </source>
</evidence>
<dbReference type="PRINTS" id="PR00461">
    <property type="entry name" value="PLPEROXIDASE"/>
</dbReference>
<dbReference type="InterPro" id="IPR010255">
    <property type="entry name" value="Haem_peroxidase_sf"/>
</dbReference>
<evidence type="ECO:0000256" key="7">
    <source>
        <dbReference type="ARBA" id="ARBA00022559"/>
    </source>
</evidence>
<comment type="catalytic activity">
    <reaction evidence="1 23">
        <text>2 a phenolic donor + H2O2 = 2 a phenolic radical donor + 2 H2O</text>
        <dbReference type="Rhea" id="RHEA:56136"/>
        <dbReference type="ChEBI" id="CHEBI:15377"/>
        <dbReference type="ChEBI" id="CHEBI:16240"/>
        <dbReference type="ChEBI" id="CHEBI:139520"/>
        <dbReference type="ChEBI" id="CHEBI:139521"/>
        <dbReference type="EC" id="1.11.1.7"/>
    </reaction>
</comment>
<dbReference type="GO" id="GO:0046872">
    <property type="term" value="F:metal ion binding"/>
    <property type="evidence" value="ECO:0007669"/>
    <property type="project" value="UniProtKB-UniRule"/>
</dbReference>
<comment type="similarity">
    <text evidence="4">Belongs to the peroxidase family. Ascorbate peroxidase subfamily.</text>
</comment>
<dbReference type="FunFam" id="1.10.420.10:FF:000008">
    <property type="entry name" value="Peroxidase"/>
    <property type="match status" value="1"/>
</dbReference>
<dbReference type="Proteomes" id="UP000015105">
    <property type="component" value="Chromosome 7D"/>
</dbReference>
<keyword evidence="12 23" id="KW-0560">Oxidoreductase</keyword>
<evidence type="ECO:0000256" key="4">
    <source>
        <dbReference type="ARBA" id="ARBA00006873"/>
    </source>
</evidence>
<dbReference type="GO" id="GO:0005576">
    <property type="term" value="C:extracellular region"/>
    <property type="evidence" value="ECO:0007669"/>
    <property type="project" value="UniProtKB-SubCell"/>
</dbReference>
<reference evidence="26" key="1">
    <citation type="journal article" date="2014" name="Science">
        <title>Ancient hybridizations among the ancestral genomes of bread wheat.</title>
        <authorList>
            <consortium name="International Wheat Genome Sequencing Consortium,"/>
            <person name="Marcussen T."/>
            <person name="Sandve S.R."/>
            <person name="Heier L."/>
            <person name="Spannagl M."/>
            <person name="Pfeifer M."/>
            <person name="Jakobsen K.S."/>
            <person name="Wulff B.B."/>
            <person name="Steuernagel B."/>
            <person name="Mayer K.F."/>
            <person name="Olsen O.A."/>
        </authorList>
    </citation>
    <scope>NUCLEOTIDE SEQUENCE [LARGE SCALE GENOMIC DNA]</scope>
    <source>
        <strain evidence="26">cv. AL8/78</strain>
    </source>
</reference>
<dbReference type="Gene3D" id="1.10.520.10">
    <property type="match status" value="1"/>
</dbReference>
<dbReference type="PROSITE" id="PS00435">
    <property type="entry name" value="PEROXIDASE_1"/>
    <property type="match status" value="1"/>
</dbReference>
<evidence type="ECO:0000256" key="19">
    <source>
        <dbReference type="PIRSR" id="PIRSR600823-2"/>
    </source>
</evidence>
<protein>
    <recommendedName>
        <fullName evidence="5 23">Peroxidase</fullName>
        <ecNumber evidence="5 23">1.11.1.7</ecNumber>
    </recommendedName>
</protein>
<sequence>ARMACLLCLSTVMASTNCPLQGQLKHPYYIFDRHINAATIDQDLHPSIHPFPLPCTIRPCVHWFIESSAMASATFLILVAAASLLASFAQADLQYGYYNTTCPGVEELVRTELEAIFADDSTLRAGLLRLHFHDCFVRGCDASLMLNSHNGTAEKHADPNLTVRGYEAIEAIKKVVEKACPLVVSCADIMAMAARDAVNFSAGPHYEVETGRRDGNVSMLEEALTNLPPADGNVTVLTQYFAVKNLTMKDMVVLSAAHTIGVTHCSSFSKRLYNFTGAGDQDPSLEPAYGKTLTTKCPTEKMASVVPMDDVTVDKFDLGYYESVYNHRAVLRSDAALLEDSLTGAYVALMNNASSLDTFFADFAVAMINMGRAGVLTGTQGEIRETCGVYVD</sequence>
<evidence type="ECO:0000256" key="13">
    <source>
        <dbReference type="ARBA" id="ARBA00023004"/>
    </source>
</evidence>
<comment type="similarity">
    <text evidence="23">Belongs to the peroxidase family. Classical plant (class III) peroxidase subfamily.</text>
</comment>
<dbReference type="InterPro" id="IPR033905">
    <property type="entry name" value="Secretory_peroxidase"/>
</dbReference>
<comment type="cofactor">
    <cofactor evidence="20 23">
        <name>heme b</name>
        <dbReference type="ChEBI" id="CHEBI:60344"/>
    </cofactor>
    <text evidence="20 23">Binds 1 heme b (iron(II)-protoporphyrin IX) group per subunit.</text>
</comment>
<evidence type="ECO:0000256" key="11">
    <source>
        <dbReference type="ARBA" id="ARBA00022837"/>
    </source>
</evidence>
<feature type="binding site" evidence="20">
    <location>
        <position position="154"/>
    </location>
    <ligand>
        <name>Ca(2+)</name>
        <dbReference type="ChEBI" id="CHEBI:29108"/>
        <label>1</label>
    </ligand>
</feature>
<keyword evidence="10" id="KW-0732">Signal</keyword>
<feature type="binding site" description="axial binding residue" evidence="20">
    <location>
        <position position="258"/>
    </location>
    <ligand>
        <name>heme b</name>
        <dbReference type="ChEBI" id="CHEBI:60344"/>
    </ligand>
    <ligandPart>
        <name>Fe</name>
        <dbReference type="ChEBI" id="CHEBI:18248"/>
    </ligandPart>
</feature>
<dbReference type="GO" id="GO:0042744">
    <property type="term" value="P:hydrogen peroxide catabolic process"/>
    <property type="evidence" value="ECO:0007669"/>
    <property type="project" value="UniProtKB-KW"/>
</dbReference>
<comment type="function">
    <text evidence="2">Removal of H(2)O(2), oxidation of toxic reductants, biosynthesis and degradation of lignin, suberization, auxin catabolism, response to environmental stresses such as wounding, pathogen attack and oxidative stress. These functions might be dependent on each isozyme/isoform in each plant tissue.</text>
</comment>
<dbReference type="PANTHER" id="PTHR31517">
    <property type="match status" value="1"/>
</dbReference>
<evidence type="ECO:0000256" key="16">
    <source>
        <dbReference type="ARBA" id="ARBA00023283"/>
    </source>
</evidence>
<dbReference type="GO" id="GO:0006979">
    <property type="term" value="P:response to oxidative stress"/>
    <property type="evidence" value="ECO:0007669"/>
    <property type="project" value="UniProtKB-UniRule"/>
</dbReference>
<dbReference type="PROSITE" id="PS50873">
    <property type="entry name" value="PEROXIDASE_4"/>
    <property type="match status" value="1"/>
</dbReference>
<feature type="disulfide bond" evidence="22">
    <location>
        <begin position="186"/>
        <end position="387"/>
    </location>
</feature>
<evidence type="ECO:0000256" key="3">
    <source>
        <dbReference type="ARBA" id="ARBA00004613"/>
    </source>
</evidence>
<dbReference type="STRING" id="200361.A0A453RLZ0"/>
<keyword evidence="6 23" id="KW-0964">Secreted</keyword>
<evidence type="ECO:0000256" key="18">
    <source>
        <dbReference type="PIRSR" id="PIRSR600823-1"/>
    </source>
</evidence>
<feature type="binding site" evidence="20">
    <location>
        <position position="312"/>
    </location>
    <ligand>
        <name>Ca(2+)</name>
        <dbReference type="ChEBI" id="CHEBI:29108"/>
        <label>2</label>
    </ligand>
</feature>
<dbReference type="GO" id="GO:0020037">
    <property type="term" value="F:heme binding"/>
    <property type="evidence" value="ECO:0007669"/>
    <property type="project" value="UniProtKB-UniRule"/>
</dbReference>
<keyword evidence="9 20" id="KW-0479">Metal-binding</keyword>
<evidence type="ECO:0000256" key="21">
    <source>
        <dbReference type="PIRSR" id="PIRSR600823-4"/>
    </source>
</evidence>
<dbReference type="EC" id="1.11.1.7" evidence="5 23"/>
<feature type="binding site" evidence="20">
    <location>
        <position position="259"/>
    </location>
    <ligand>
        <name>Ca(2+)</name>
        <dbReference type="ChEBI" id="CHEBI:29108"/>
        <label>2</label>
    </ligand>
</feature>
<evidence type="ECO:0000256" key="9">
    <source>
        <dbReference type="ARBA" id="ARBA00022723"/>
    </source>
</evidence>
<keyword evidence="13 20" id="KW-0408">Iron</keyword>
<keyword evidence="26" id="KW-1185">Reference proteome</keyword>
<feature type="binding site" evidence="20">
    <location>
        <position position="309"/>
    </location>
    <ligand>
        <name>Ca(2+)</name>
        <dbReference type="ChEBI" id="CHEBI:29108"/>
        <label>2</label>
    </ligand>
</feature>
<feature type="site" description="Transition state stabilizer" evidence="21">
    <location>
        <position position="129"/>
    </location>
</feature>
<dbReference type="InterPro" id="IPR000823">
    <property type="entry name" value="Peroxidase_pln"/>
</dbReference>
<evidence type="ECO:0000256" key="22">
    <source>
        <dbReference type="PIRSR" id="PIRSR600823-5"/>
    </source>
</evidence>
<evidence type="ECO:0000313" key="25">
    <source>
        <dbReference type="EnsemblPlants" id="AET7Gv20625800.1"/>
    </source>
</evidence>
<dbReference type="EnsemblPlants" id="AET7Gv20625800.1">
    <property type="protein sequence ID" value="AET7Gv20625800.1"/>
    <property type="gene ID" value="AET7Gv20625800"/>
</dbReference>
<evidence type="ECO:0000256" key="5">
    <source>
        <dbReference type="ARBA" id="ARBA00012313"/>
    </source>
</evidence>
<dbReference type="Gene3D" id="1.10.420.10">
    <property type="entry name" value="Peroxidase, domain 2"/>
    <property type="match status" value="1"/>
</dbReference>
<feature type="disulfide bond" evidence="22">
    <location>
        <begin position="265"/>
        <end position="297"/>
    </location>
</feature>
<feature type="binding site" evidence="20">
    <location>
        <position position="143"/>
    </location>
    <ligand>
        <name>Ca(2+)</name>
        <dbReference type="ChEBI" id="CHEBI:29108"/>
        <label>1</label>
    </ligand>
</feature>
<dbReference type="FunFam" id="1.10.520.10:FF:000006">
    <property type="entry name" value="Peroxidase"/>
    <property type="match status" value="1"/>
</dbReference>
<dbReference type="PANTHER" id="PTHR31517:SF84">
    <property type="entry name" value="PEROXIDASE"/>
    <property type="match status" value="1"/>
</dbReference>
<comment type="cofactor">
    <cofactor evidence="20 23">
        <name>Ca(2+)</name>
        <dbReference type="ChEBI" id="CHEBI:29108"/>
    </cofactor>
    <text evidence="20 23">Binds 2 calcium ions per subunit.</text>
</comment>
<dbReference type="SUPFAM" id="SSF48113">
    <property type="entry name" value="Heme-dependent peroxidases"/>
    <property type="match status" value="1"/>
</dbReference>
<dbReference type="Pfam" id="PF00141">
    <property type="entry name" value="peroxidase"/>
    <property type="match status" value="1"/>
</dbReference>
<feature type="active site" description="Proton acceptor" evidence="18">
    <location>
        <position position="133"/>
    </location>
</feature>
<keyword evidence="15" id="KW-0325">Glycoprotein</keyword>
<keyword evidence="11 20" id="KW-0106">Calcium</keyword>
<evidence type="ECO:0000259" key="24">
    <source>
        <dbReference type="PROSITE" id="PS50873"/>
    </source>
</evidence>
<keyword evidence="14 22" id="KW-1015">Disulfide bond</keyword>
<evidence type="ECO:0000256" key="2">
    <source>
        <dbReference type="ARBA" id="ARBA00002322"/>
    </source>
</evidence>
<proteinExistence type="inferred from homology"/>